<keyword evidence="13 14" id="KW-0119">Carbohydrate metabolism</keyword>
<evidence type="ECO:0000256" key="7">
    <source>
        <dbReference type="ARBA" id="ARBA00013185"/>
    </source>
</evidence>
<dbReference type="STRING" id="188932.AY601_0620"/>
<dbReference type="OrthoDB" id="9779408at2"/>
<keyword evidence="12 14" id="KW-0413">Isomerase</keyword>
<dbReference type="AlphaFoldDB" id="A0A327T3L9"/>
<dbReference type="PANTHER" id="PTHR10091">
    <property type="entry name" value="ALDOSE-1-EPIMERASE"/>
    <property type="match status" value="1"/>
</dbReference>
<feature type="active site" description="Proton acceptor" evidence="15">
    <location>
        <position position="357"/>
    </location>
</feature>
<dbReference type="RefSeq" id="WP_111632559.1">
    <property type="nucleotide sequence ID" value="NZ_QLLR01000002.1"/>
</dbReference>
<feature type="binding site" evidence="17">
    <location>
        <begin position="220"/>
        <end position="222"/>
    </location>
    <ligand>
        <name>beta-D-galactose</name>
        <dbReference type="ChEBI" id="CHEBI:27667"/>
    </ligand>
</feature>
<dbReference type="InterPro" id="IPR015443">
    <property type="entry name" value="Aldose_1-epimerase"/>
</dbReference>
<evidence type="ECO:0000256" key="13">
    <source>
        <dbReference type="ARBA" id="ARBA00023277"/>
    </source>
</evidence>
<name>A0A327T3L9_9SPHI</name>
<evidence type="ECO:0000256" key="2">
    <source>
        <dbReference type="ARBA" id="ARBA00001913"/>
    </source>
</evidence>
<feature type="active site" description="Proton donor" evidence="15">
    <location>
        <position position="220"/>
    </location>
</feature>
<dbReference type="GO" id="GO:0004034">
    <property type="term" value="F:aldose 1-epimerase activity"/>
    <property type="evidence" value="ECO:0007669"/>
    <property type="project" value="UniProtKB-EC"/>
</dbReference>
<dbReference type="GO" id="GO:0006006">
    <property type="term" value="P:glucose metabolic process"/>
    <property type="evidence" value="ECO:0007669"/>
    <property type="project" value="TreeGrafter"/>
</dbReference>
<comment type="subcellular location">
    <subcellularLocation>
        <location evidence="3">Cytoplasm</location>
    </subcellularLocation>
</comment>
<evidence type="ECO:0000256" key="8">
    <source>
        <dbReference type="ARBA" id="ARBA00014165"/>
    </source>
</evidence>
<dbReference type="PROSITE" id="PS00545">
    <property type="entry name" value="ALDOSE_1_EPIMERASE"/>
    <property type="match status" value="1"/>
</dbReference>
<dbReference type="InterPro" id="IPR008183">
    <property type="entry name" value="Aldose_1/G6P_1-epimerase"/>
</dbReference>
<dbReference type="EC" id="5.1.3.3" evidence="7 14"/>
<evidence type="ECO:0000256" key="4">
    <source>
        <dbReference type="ARBA" id="ARBA00005028"/>
    </source>
</evidence>
<feature type="binding site" evidence="17">
    <location>
        <begin position="123"/>
        <end position="124"/>
    </location>
    <ligand>
        <name>beta-D-galactose</name>
        <dbReference type="ChEBI" id="CHEBI:27667"/>
    </ligand>
</feature>
<dbReference type="CDD" id="cd09019">
    <property type="entry name" value="galactose_mutarotase_like"/>
    <property type="match status" value="1"/>
</dbReference>
<evidence type="ECO:0000256" key="17">
    <source>
        <dbReference type="PIRSR" id="PIRSR005096-3"/>
    </source>
</evidence>
<keyword evidence="18" id="KW-0732">Signal</keyword>
<comment type="catalytic activity">
    <reaction evidence="1 14">
        <text>alpha-D-glucose = beta-D-glucose</text>
        <dbReference type="Rhea" id="RHEA:10264"/>
        <dbReference type="ChEBI" id="CHEBI:15903"/>
        <dbReference type="ChEBI" id="CHEBI:17925"/>
        <dbReference type="EC" id="5.1.3.3"/>
    </reaction>
</comment>
<dbReference type="InterPro" id="IPR018052">
    <property type="entry name" value="Ald1_epimerase_CS"/>
</dbReference>
<evidence type="ECO:0000256" key="14">
    <source>
        <dbReference type="PIRNR" id="PIRNR005096"/>
    </source>
</evidence>
<evidence type="ECO:0000256" key="6">
    <source>
        <dbReference type="ARBA" id="ARBA00011245"/>
    </source>
</evidence>
<feature type="chain" id="PRO_5016241741" description="Aldose 1-epimerase" evidence="18">
    <location>
        <begin position="26"/>
        <end position="393"/>
    </location>
</feature>
<dbReference type="InterPro" id="IPR011013">
    <property type="entry name" value="Gal_mutarotase_sf_dom"/>
</dbReference>
<dbReference type="InterPro" id="IPR014718">
    <property type="entry name" value="GH-type_carb-bd"/>
</dbReference>
<evidence type="ECO:0000256" key="18">
    <source>
        <dbReference type="SAM" id="SignalP"/>
    </source>
</evidence>
<protein>
    <recommendedName>
        <fullName evidence="8 14">Aldose 1-epimerase</fullName>
        <ecNumber evidence="7 14">5.1.3.3</ecNumber>
    </recommendedName>
</protein>
<evidence type="ECO:0000313" key="19">
    <source>
        <dbReference type="EMBL" id="RAJ35721.1"/>
    </source>
</evidence>
<keyword evidence="9" id="KW-0963">Cytoplasm</keyword>
<dbReference type="SUPFAM" id="SSF74650">
    <property type="entry name" value="Galactose mutarotase-like"/>
    <property type="match status" value="1"/>
</dbReference>
<evidence type="ECO:0000256" key="15">
    <source>
        <dbReference type="PIRSR" id="PIRSR005096-1"/>
    </source>
</evidence>
<proteinExistence type="inferred from homology"/>
<dbReference type="FunFam" id="2.70.98.10:FF:000003">
    <property type="entry name" value="Aldose 1-epimerase"/>
    <property type="match status" value="1"/>
</dbReference>
<comment type="caution">
    <text evidence="19">The sequence shown here is derived from an EMBL/GenBank/DDBJ whole genome shotgun (WGS) entry which is preliminary data.</text>
</comment>
<dbReference type="Proteomes" id="UP000249754">
    <property type="component" value="Unassembled WGS sequence"/>
</dbReference>
<dbReference type="InterPro" id="IPR047215">
    <property type="entry name" value="Galactose_mutarotase-like"/>
</dbReference>
<accession>A0A327T3L9</accession>
<dbReference type="GO" id="GO:0033499">
    <property type="term" value="P:galactose catabolic process via UDP-galactose, Leloir pathway"/>
    <property type="evidence" value="ECO:0007669"/>
    <property type="project" value="TreeGrafter"/>
</dbReference>
<comment type="cofactor">
    <cofactor evidence="2">
        <name>Ca(2+)</name>
        <dbReference type="ChEBI" id="CHEBI:29108"/>
    </cofactor>
</comment>
<comment type="similarity">
    <text evidence="5 14">Belongs to the aldose epimerase family.</text>
</comment>
<dbReference type="GO" id="GO:0030246">
    <property type="term" value="F:carbohydrate binding"/>
    <property type="evidence" value="ECO:0007669"/>
    <property type="project" value="InterPro"/>
</dbReference>
<dbReference type="PROSITE" id="PS51257">
    <property type="entry name" value="PROKAR_LIPOPROTEIN"/>
    <property type="match status" value="1"/>
</dbReference>
<feature type="signal peptide" evidence="18">
    <location>
        <begin position="1"/>
        <end position="25"/>
    </location>
</feature>
<gene>
    <name evidence="19" type="ORF">LY11_00968</name>
</gene>
<dbReference type="EMBL" id="QLLR01000002">
    <property type="protein sequence ID" value="RAJ35721.1"/>
    <property type="molecule type" value="Genomic_DNA"/>
</dbReference>
<comment type="subunit">
    <text evidence="6">Monomer.</text>
</comment>
<comment type="pathway">
    <text evidence="4 14">Carbohydrate metabolism; hexose metabolism.</text>
</comment>
<evidence type="ECO:0000256" key="11">
    <source>
        <dbReference type="ARBA" id="ARBA00022837"/>
    </source>
</evidence>
<dbReference type="UniPathway" id="UPA00242"/>
<dbReference type="Pfam" id="PF01263">
    <property type="entry name" value="Aldose_epim"/>
    <property type="match status" value="1"/>
</dbReference>
<evidence type="ECO:0000256" key="16">
    <source>
        <dbReference type="PIRSR" id="PIRSR005096-2"/>
    </source>
</evidence>
<evidence type="ECO:0000256" key="5">
    <source>
        <dbReference type="ARBA" id="ARBA00006206"/>
    </source>
</evidence>
<dbReference type="Gene3D" id="2.70.98.10">
    <property type="match status" value="1"/>
</dbReference>
<evidence type="ECO:0000256" key="1">
    <source>
        <dbReference type="ARBA" id="ARBA00001614"/>
    </source>
</evidence>
<dbReference type="PANTHER" id="PTHR10091:SF0">
    <property type="entry name" value="GALACTOSE MUTAROTASE"/>
    <property type="match status" value="1"/>
</dbReference>
<keyword evidence="11" id="KW-0106">Calcium</keyword>
<evidence type="ECO:0000256" key="12">
    <source>
        <dbReference type="ARBA" id="ARBA00023235"/>
    </source>
</evidence>
<evidence type="ECO:0000256" key="3">
    <source>
        <dbReference type="ARBA" id="ARBA00004496"/>
    </source>
</evidence>
<dbReference type="NCBIfam" id="NF008277">
    <property type="entry name" value="PRK11055.1"/>
    <property type="match status" value="1"/>
</dbReference>
<dbReference type="PIRSF" id="PIRSF005096">
    <property type="entry name" value="GALM"/>
    <property type="match status" value="1"/>
</dbReference>
<organism evidence="19 20">
    <name type="scientific">Pedobacter cryoconitis</name>
    <dbReference type="NCBI Taxonomy" id="188932"/>
    <lineage>
        <taxon>Bacteria</taxon>
        <taxon>Pseudomonadati</taxon>
        <taxon>Bacteroidota</taxon>
        <taxon>Sphingobacteriia</taxon>
        <taxon>Sphingobacteriales</taxon>
        <taxon>Sphingobacteriaceae</taxon>
        <taxon>Pedobacter</taxon>
    </lineage>
</organism>
<reference evidence="19 20" key="1">
    <citation type="submission" date="2018-06" db="EMBL/GenBank/DDBJ databases">
        <title>Genomic Encyclopedia of Archaeal and Bacterial Type Strains, Phase II (KMG-II): from individual species to whole genera.</title>
        <authorList>
            <person name="Goeker M."/>
        </authorList>
    </citation>
    <scope>NUCLEOTIDE SEQUENCE [LARGE SCALE GENOMIC DNA]</scope>
    <source>
        <strain evidence="19 20">DSM 14825</strain>
    </source>
</reference>
<sequence length="393" mass="42879">MNKNCNLIYLSIILLLILTSCENNSSPNSKSVNTDSASSSNYTIPAAGGFEGNIAGKAITLYTLKNKNGAEAAITNYGGRLVSLVVPDRNQKLTDVILGYDSLKSYQKKGEPYFGAIIGRYGNRIAKGKFILDGKSYQLQLNDGVNTLHGGADGFYSKVWTAKKSDGQTLELSYFSKDNEGGYPGNLKVKVSYKLTDDNALMISYSAVTDKSTIVNLTNHAYFNLNGAGNKTITDHLLTIEADAYTPVDKTLIPTGKIEKVSGTPFDFTKPTLIGERINDKNEQLEYGKGYDHNFVLRPGAGLRKVATVMSPKTGIEMEVLTTEPGIQFYSGNFLTGKDQDGKGKVSYGHRSAFCLETQHYPDAPNQPSFPATVLRPGKVYQTITVYKFLALK</sequence>
<evidence type="ECO:0000313" key="20">
    <source>
        <dbReference type="Proteomes" id="UP000249754"/>
    </source>
</evidence>
<evidence type="ECO:0000256" key="10">
    <source>
        <dbReference type="ARBA" id="ARBA00022553"/>
    </source>
</evidence>
<keyword evidence="10" id="KW-0597">Phosphoprotein</keyword>
<dbReference type="GO" id="GO:0005737">
    <property type="term" value="C:cytoplasm"/>
    <property type="evidence" value="ECO:0007669"/>
    <property type="project" value="UniProtKB-SubCell"/>
</dbReference>
<evidence type="ECO:0000256" key="9">
    <source>
        <dbReference type="ARBA" id="ARBA00022490"/>
    </source>
</evidence>
<feature type="binding site" evidence="16">
    <location>
        <position position="292"/>
    </location>
    <ligand>
        <name>beta-D-galactose</name>
        <dbReference type="ChEBI" id="CHEBI:27667"/>
    </ligand>
</feature>